<dbReference type="EMBL" id="CP073767">
    <property type="protein sequence ID" value="UWZ59937.1"/>
    <property type="molecule type" value="Genomic_DNA"/>
</dbReference>
<proteinExistence type="predicted"/>
<dbReference type="AlphaFoldDB" id="A0A9Q9MSZ9"/>
<dbReference type="RefSeq" id="WP_033358883.1">
    <property type="nucleotide sequence ID" value="NZ_JAQQGQ010000006.1"/>
</dbReference>
<evidence type="ECO:0000313" key="2">
    <source>
        <dbReference type="EMBL" id="UWZ59937.1"/>
    </source>
</evidence>
<dbReference type="Gene3D" id="3.90.1570.10">
    <property type="entry name" value="tt1808, chain A"/>
    <property type="match status" value="1"/>
</dbReference>
<dbReference type="Proteomes" id="UP001058003">
    <property type="component" value="Chromosome"/>
</dbReference>
<keyword evidence="2" id="KW-0255">Endonuclease</keyword>
<sequence>MDFASIDHGRPWSEDDYLALEPGGHRIELFDGSLLVSPAPTKWHQRLSLVLAAALDDAAADVGLLVMEAVNLRLRTGRLMIPDIVVADTDTDGGIVDAAEVVLVAEVISPSNAGTDRVLKMQLYADAGIACYVLVEQEPPGAATIRPHRLDGTHYVEDAAAGPGATLTMTEPFTFTFDPDALMRRVSRRRS</sequence>
<dbReference type="PANTHER" id="PTHR35400">
    <property type="entry name" value="SLR1083 PROTEIN"/>
    <property type="match status" value="1"/>
</dbReference>
<dbReference type="OrthoDB" id="9799703at2"/>
<name>A0A9Q9MSZ9_9ACTN</name>
<dbReference type="PANTHER" id="PTHR35400:SF3">
    <property type="entry name" value="SLL1072 PROTEIN"/>
    <property type="match status" value="1"/>
</dbReference>
<keyword evidence="2" id="KW-0378">Hydrolase</keyword>
<dbReference type="InterPro" id="IPR012296">
    <property type="entry name" value="Nuclease_put_TT1808"/>
</dbReference>
<evidence type="ECO:0000259" key="1">
    <source>
        <dbReference type="Pfam" id="PF05685"/>
    </source>
</evidence>
<accession>A0A9Q9MSZ9</accession>
<protein>
    <submittedName>
        <fullName evidence="2">Uma2 family endonuclease</fullName>
    </submittedName>
</protein>
<feature type="domain" description="Putative restriction endonuclease" evidence="1">
    <location>
        <begin position="15"/>
        <end position="174"/>
    </location>
</feature>
<dbReference type="Pfam" id="PF05685">
    <property type="entry name" value="Uma2"/>
    <property type="match status" value="1"/>
</dbReference>
<dbReference type="CDD" id="cd06260">
    <property type="entry name" value="DUF820-like"/>
    <property type="match status" value="1"/>
</dbReference>
<evidence type="ECO:0000313" key="3">
    <source>
        <dbReference type="Proteomes" id="UP001058003"/>
    </source>
</evidence>
<keyword evidence="3" id="KW-1185">Reference proteome</keyword>
<organism evidence="2 3">
    <name type="scientific">Dactylosporangium aurantiacum</name>
    <dbReference type="NCBI Taxonomy" id="35754"/>
    <lineage>
        <taxon>Bacteria</taxon>
        <taxon>Bacillati</taxon>
        <taxon>Actinomycetota</taxon>
        <taxon>Actinomycetes</taxon>
        <taxon>Micromonosporales</taxon>
        <taxon>Micromonosporaceae</taxon>
        <taxon>Dactylosporangium</taxon>
    </lineage>
</organism>
<dbReference type="InterPro" id="IPR008538">
    <property type="entry name" value="Uma2"/>
</dbReference>
<dbReference type="SUPFAM" id="SSF52980">
    <property type="entry name" value="Restriction endonuclease-like"/>
    <property type="match status" value="1"/>
</dbReference>
<reference evidence="2" key="1">
    <citation type="submission" date="2021-04" db="EMBL/GenBank/DDBJ databases">
        <title>Dactylosporangium aurantiacum NRRL B-8018 full assembly.</title>
        <authorList>
            <person name="Hartkoorn R.C."/>
            <person name="Beaudoing E."/>
            <person name="Hot D."/>
        </authorList>
    </citation>
    <scope>NUCLEOTIDE SEQUENCE</scope>
    <source>
        <strain evidence="2">NRRL B-8018</strain>
    </source>
</reference>
<keyword evidence="2" id="KW-0540">Nuclease</keyword>
<gene>
    <name evidence="2" type="ORF">Daura_36345</name>
</gene>
<dbReference type="InterPro" id="IPR011335">
    <property type="entry name" value="Restrct_endonuc-II-like"/>
</dbReference>
<dbReference type="GO" id="GO:0004519">
    <property type="term" value="F:endonuclease activity"/>
    <property type="evidence" value="ECO:0007669"/>
    <property type="project" value="UniProtKB-KW"/>
</dbReference>
<dbReference type="KEGG" id="daur:Daura_36345"/>